<dbReference type="Gene3D" id="3.40.50.720">
    <property type="entry name" value="NAD(P)-binding Rossmann-like Domain"/>
    <property type="match status" value="1"/>
</dbReference>
<evidence type="ECO:0000313" key="9">
    <source>
        <dbReference type="Proteomes" id="UP000199435"/>
    </source>
</evidence>
<comment type="pathway">
    <text evidence="1 6">Carbohydrate biosynthesis; dTDP-L-rhamnose biosynthesis.</text>
</comment>
<dbReference type="EC" id="1.1.1.133" evidence="3 6"/>
<dbReference type="NCBIfam" id="TIGR01214">
    <property type="entry name" value="rmlD"/>
    <property type="match status" value="1"/>
</dbReference>
<keyword evidence="9" id="KW-1185">Reference proteome</keyword>
<comment type="similarity">
    <text evidence="2 6">Belongs to the dTDP-4-dehydrorhamnose reductase family.</text>
</comment>
<evidence type="ECO:0000256" key="1">
    <source>
        <dbReference type="ARBA" id="ARBA00004781"/>
    </source>
</evidence>
<dbReference type="Proteomes" id="UP000199435">
    <property type="component" value="Unassembled WGS sequence"/>
</dbReference>
<dbReference type="InterPro" id="IPR036291">
    <property type="entry name" value="NAD(P)-bd_dom_sf"/>
</dbReference>
<keyword evidence="6" id="KW-0560">Oxidoreductase</keyword>
<dbReference type="PANTHER" id="PTHR10491:SF4">
    <property type="entry name" value="METHIONINE ADENOSYLTRANSFERASE 2 SUBUNIT BETA"/>
    <property type="match status" value="1"/>
</dbReference>
<feature type="domain" description="RmlD-like substrate binding" evidence="7">
    <location>
        <begin position="1"/>
        <end position="290"/>
    </location>
</feature>
<dbReference type="SUPFAM" id="SSF51735">
    <property type="entry name" value="NAD(P)-binding Rossmann-fold domains"/>
    <property type="match status" value="1"/>
</dbReference>
<dbReference type="Gene3D" id="3.90.25.10">
    <property type="entry name" value="UDP-galactose 4-epimerase, domain 1"/>
    <property type="match status" value="1"/>
</dbReference>
<dbReference type="AlphaFoldDB" id="A0A1C3W2V1"/>
<comment type="cofactor">
    <cofactor evidence="6">
        <name>Mg(2+)</name>
        <dbReference type="ChEBI" id="CHEBI:18420"/>
    </cofactor>
    <text evidence="6">Binds 1 Mg(2+) ion per monomer.</text>
</comment>
<dbReference type="GO" id="GO:0019305">
    <property type="term" value="P:dTDP-rhamnose biosynthetic process"/>
    <property type="evidence" value="ECO:0007669"/>
    <property type="project" value="UniProtKB-UniPathway"/>
</dbReference>
<evidence type="ECO:0000256" key="5">
    <source>
        <dbReference type="ARBA" id="ARBA00048200"/>
    </source>
</evidence>
<evidence type="ECO:0000256" key="3">
    <source>
        <dbReference type="ARBA" id="ARBA00012929"/>
    </source>
</evidence>
<dbReference type="InterPro" id="IPR005913">
    <property type="entry name" value="dTDP_dehydrorham_reduct"/>
</dbReference>
<name>A0A1C3W2V1_9HYPH</name>
<keyword evidence="6" id="KW-0521">NADP</keyword>
<dbReference type="OrthoDB" id="9803892at2"/>
<dbReference type="RefSeq" id="WP_092851672.1">
    <property type="nucleotide sequence ID" value="NZ_FMAH01000022.1"/>
</dbReference>
<sequence>MTLLILGKNGQVATALAELAEERGLEWFAWGRSELDLSNLDQTYAAIMKSGASAIVNAAAYTAVDKAESDAASAMRLNADAPAIVAQAARELDVPFVHISTDYVFSGDKTTPYTEDDAISPISTYGLSKAEGEKRVREAYSAATILRTAWVFHESGSNFVKTMLRLGGERKELRVVADQHGNPTYAGDIAVACLKIVEIAKARSRSVAGTFHFAGRGYTTWHGFAEAIFSEATAHGWVVPDRVTAISTAEYPTPARRPVNSRFDCSRIASVLEIEAPHWRGSLAHCLQRLAVARG</sequence>
<comment type="function">
    <text evidence="6">Catalyzes the reduction of dTDP-6-deoxy-L-lyxo-4-hexulose to yield dTDP-L-rhamnose.</text>
</comment>
<evidence type="ECO:0000256" key="6">
    <source>
        <dbReference type="RuleBase" id="RU364082"/>
    </source>
</evidence>
<comment type="catalytic activity">
    <reaction evidence="5 6">
        <text>dTDP-beta-L-rhamnose + NADP(+) = dTDP-4-dehydro-beta-L-rhamnose + NADPH + H(+)</text>
        <dbReference type="Rhea" id="RHEA:21796"/>
        <dbReference type="ChEBI" id="CHEBI:15378"/>
        <dbReference type="ChEBI" id="CHEBI:57510"/>
        <dbReference type="ChEBI" id="CHEBI:57783"/>
        <dbReference type="ChEBI" id="CHEBI:58349"/>
        <dbReference type="ChEBI" id="CHEBI:62830"/>
        <dbReference type="EC" id="1.1.1.133"/>
    </reaction>
</comment>
<protein>
    <recommendedName>
        <fullName evidence="4 6">dTDP-4-dehydrorhamnose reductase</fullName>
        <ecNumber evidence="3 6">1.1.1.133</ecNumber>
    </recommendedName>
</protein>
<reference evidence="9" key="1">
    <citation type="submission" date="2016-08" db="EMBL/GenBank/DDBJ databases">
        <authorList>
            <person name="Varghese N."/>
            <person name="Submissions Spin"/>
        </authorList>
    </citation>
    <scope>NUCLEOTIDE SEQUENCE [LARGE SCALE GENOMIC DNA]</scope>
    <source>
        <strain evidence="9">HAMBI 2971</strain>
    </source>
</reference>
<accession>A0A1C3W2V1</accession>
<dbReference type="CDD" id="cd05254">
    <property type="entry name" value="dTDP_HR_like_SDR_e"/>
    <property type="match status" value="1"/>
</dbReference>
<dbReference type="InterPro" id="IPR029903">
    <property type="entry name" value="RmlD-like-bd"/>
</dbReference>
<evidence type="ECO:0000313" key="8">
    <source>
        <dbReference type="EMBL" id="SCB34362.1"/>
    </source>
</evidence>
<evidence type="ECO:0000259" key="7">
    <source>
        <dbReference type="Pfam" id="PF04321"/>
    </source>
</evidence>
<dbReference type="UniPathway" id="UPA00124"/>
<dbReference type="GO" id="GO:0008831">
    <property type="term" value="F:dTDP-4-dehydrorhamnose reductase activity"/>
    <property type="evidence" value="ECO:0007669"/>
    <property type="project" value="UniProtKB-EC"/>
</dbReference>
<dbReference type="Pfam" id="PF04321">
    <property type="entry name" value="RmlD_sub_bind"/>
    <property type="match status" value="1"/>
</dbReference>
<dbReference type="EMBL" id="FMAH01000022">
    <property type="protein sequence ID" value="SCB34362.1"/>
    <property type="molecule type" value="Genomic_DNA"/>
</dbReference>
<evidence type="ECO:0000256" key="4">
    <source>
        <dbReference type="ARBA" id="ARBA00017099"/>
    </source>
</evidence>
<gene>
    <name evidence="8" type="ORF">GA0061102_102212</name>
</gene>
<proteinExistence type="inferred from homology"/>
<dbReference type="PANTHER" id="PTHR10491">
    <property type="entry name" value="DTDP-4-DEHYDRORHAMNOSE REDUCTASE"/>
    <property type="match status" value="1"/>
</dbReference>
<dbReference type="STRING" id="411945.GA0061102_102212"/>
<organism evidence="8 9">
    <name type="scientific">Rhizobium miluonense</name>
    <dbReference type="NCBI Taxonomy" id="411945"/>
    <lineage>
        <taxon>Bacteria</taxon>
        <taxon>Pseudomonadati</taxon>
        <taxon>Pseudomonadota</taxon>
        <taxon>Alphaproteobacteria</taxon>
        <taxon>Hyphomicrobiales</taxon>
        <taxon>Rhizobiaceae</taxon>
        <taxon>Rhizobium/Agrobacterium group</taxon>
        <taxon>Rhizobium</taxon>
    </lineage>
</organism>
<evidence type="ECO:0000256" key="2">
    <source>
        <dbReference type="ARBA" id="ARBA00010944"/>
    </source>
</evidence>